<evidence type="ECO:0000313" key="1">
    <source>
        <dbReference type="EMBL" id="MEQ2238569.1"/>
    </source>
</evidence>
<reference evidence="1 2" key="1">
    <citation type="submission" date="2021-06" db="EMBL/GenBank/DDBJ databases">
        <authorList>
            <person name="Palmer J.M."/>
        </authorList>
    </citation>
    <scope>NUCLEOTIDE SEQUENCE [LARGE SCALE GENOMIC DNA]</scope>
    <source>
        <strain evidence="2">if_2019</strain>
        <tissue evidence="1">Muscle</tissue>
    </source>
</reference>
<organism evidence="1 2">
    <name type="scientific">Ilyodon furcidens</name>
    <name type="common">goldbreast splitfin</name>
    <dbReference type="NCBI Taxonomy" id="33524"/>
    <lineage>
        <taxon>Eukaryota</taxon>
        <taxon>Metazoa</taxon>
        <taxon>Chordata</taxon>
        <taxon>Craniata</taxon>
        <taxon>Vertebrata</taxon>
        <taxon>Euteleostomi</taxon>
        <taxon>Actinopterygii</taxon>
        <taxon>Neopterygii</taxon>
        <taxon>Teleostei</taxon>
        <taxon>Neoteleostei</taxon>
        <taxon>Acanthomorphata</taxon>
        <taxon>Ovalentaria</taxon>
        <taxon>Atherinomorphae</taxon>
        <taxon>Cyprinodontiformes</taxon>
        <taxon>Goodeidae</taxon>
        <taxon>Ilyodon</taxon>
    </lineage>
</organism>
<comment type="caution">
    <text evidence="1">The sequence shown here is derived from an EMBL/GenBank/DDBJ whole genome shotgun (WGS) entry which is preliminary data.</text>
</comment>
<sequence length="73" mass="8906">MVPLRQNHRKALSSQWIKRMWRRFLIEAGQKISDTIWTLKKILGKNMNRFLVPSQENLQKKARRVYKGNKRHF</sequence>
<protein>
    <recommendedName>
        <fullName evidence="3">Ribosomal protein L32</fullName>
    </recommendedName>
</protein>
<dbReference type="EMBL" id="JAHRIQ010052585">
    <property type="protein sequence ID" value="MEQ2238569.1"/>
    <property type="molecule type" value="Genomic_DNA"/>
</dbReference>
<proteinExistence type="predicted"/>
<keyword evidence="2" id="KW-1185">Reference proteome</keyword>
<evidence type="ECO:0000313" key="2">
    <source>
        <dbReference type="Proteomes" id="UP001482620"/>
    </source>
</evidence>
<dbReference type="Proteomes" id="UP001482620">
    <property type="component" value="Unassembled WGS sequence"/>
</dbReference>
<name>A0ABV0U0S0_9TELE</name>
<accession>A0ABV0U0S0</accession>
<gene>
    <name evidence="1" type="ORF">ILYODFUR_034515</name>
</gene>
<evidence type="ECO:0008006" key="3">
    <source>
        <dbReference type="Google" id="ProtNLM"/>
    </source>
</evidence>